<dbReference type="PANTHER" id="PTHR22904">
    <property type="entry name" value="TPR REPEAT CONTAINING PROTEIN"/>
    <property type="match status" value="1"/>
</dbReference>
<feature type="repeat" description="TPR" evidence="6">
    <location>
        <begin position="400"/>
        <end position="433"/>
    </location>
</feature>
<proteinExistence type="predicted"/>
<dbReference type="Pfam" id="PF13432">
    <property type="entry name" value="TPR_16"/>
    <property type="match status" value="1"/>
</dbReference>
<evidence type="ECO:0000313" key="10">
    <source>
        <dbReference type="Proteomes" id="UP000536275"/>
    </source>
</evidence>
<evidence type="ECO:0000256" key="4">
    <source>
        <dbReference type="ARBA" id="ARBA00022803"/>
    </source>
</evidence>
<dbReference type="Proteomes" id="UP000536275">
    <property type="component" value="Unassembled WGS sequence"/>
</dbReference>
<evidence type="ECO:0000256" key="1">
    <source>
        <dbReference type="ARBA" id="ARBA00004496"/>
    </source>
</evidence>
<comment type="subcellular location">
    <subcellularLocation>
        <location evidence="1">Cytoplasm</location>
    </subcellularLocation>
</comment>
<dbReference type="InterPro" id="IPR041243">
    <property type="entry name" value="STI1/HOP_DP"/>
</dbReference>
<dbReference type="GO" id="GO:0005737">
    <property type="term" value="C:cytoplasm"/>
    <property type="evidence" value="ECO:0007669"/>
    <property type="project" value="UniProtKB-SubCell"/>
</dbReference>
<dbReference type="FunFam" id="1.25.40.10:FF:000027">
    <property type="entry name" value="stress-induced-phosphoprotein 1 isoform X1"/>
    <property type="match status" value="1"/>
</dbReference>
<feature type="repeat" description="TPR" evidence="6">
    <location>
        <begin position="73"/>
        <end position="106"/>
    </location>
</feature>
<protein>
    <submittedName>
        <fullName evidence="9">TPR repeat family protein</fullName>
    </submittedName>
</protein>
<dbReference type="SMART" id="SM00028">
    <property type="entry name" value="TPR"/>
    <property type="match status" value="9"/>
</dbReference>
<keyword evidence="2" id="KW-0963">Cytoplasm</keyword>
<dbReference type="FunFam" id="1.25.40.10:FF:000020">
    <property type="entry name" value="Stress-induced phosphoprotein 1"/>
    <property type="match status" value="1"/>
</dbReference>
<dbReference type="GO" id="GO:0051879">
    <property type="term" value="F:Hsp90 protein binding"/>
    <property type="evidence" value="ECO:0007669"/>
    <property type="project" value="TreeGrafter"/>
</dbReference>
<feature type="domain" description="STI1" evidence="8">
    <location>
        <begin position="139"/>
        <end position="178"/>
    </location>
</feature>
<dbReference type="Pfam" id="PF17830">
    <property type="entry name" value="STI1-HOP_DP"/>
    <property type="match status" value="2"/>
</dbReference>
<dbReference type="PROSITE" id="PS50293">
    <property type="entry name" value="TPR_REGION"/>
    <property type="match status" value="1"/>
</dbReference>
<dbReference type="Pfam" id="PF13181">
    <property type="entry name" value="TPR_8"/>
    <property type="match status" value="1"/>
</dbReference>
<dbReference type="InterPro" id="IPR011990">
    <property type="entry name" value="TPR-like_helical_dom_sf"/>
</dbReference>
<dbReference type="SMART" id="SM00727">
    <property type="entry name" value="STI1"/>
    <property type="match status" value="2"/>
</dbReference>
<sequence>MTTADEYKAEGNKYFAAKDFEKAIEAFTKAIEASPEPNHVLYSNRSGSYASLKDFNNALKDAQECVKINPSWAKGYNRIAGAEFGLGNFDQAKSNYEKCLELDPNNAMAKEGLKSVESALVSGGGDDDKDLGFGKILNDPNLYTKLKNNPKTSEFMNDPQFVAKLERLKTNPQLGNPDMFSDPRLLTAFAALMGIDMDLPNMGFTAPNESQSNASEPKSEPKSVPESKPEPKAEQKEEESTSAKDEDTPMTDAQDDTNDNDAKTQADNAKAEGNALYKKRQFDEAIAAYNKAWELHKDITYLNNRAAAEYEKGDYDAAIATCEKAIDEGRDMRADYKLIAKSFARLGNIYLKKDELPEAVKNFEKSLTEHRTPDVLNKLRSTQREIKTRELNAYIDPEKAEEARLQGKEYFTKGDWPNAVKAYTEMIKRAPEDARGYSNRAAALAKLLSFPDAIQDCNKAIEKDPNFIRAYIRKANAQLAMKEYSHVMDTLTEARTKDVELGGKSIHEIDELMNKATYQRFQAIEGETPEQTMERVSKDPEIVQILQDPVMQGILAQARENPAALQDHMKNPEVYKKINMLIAAGVIRTR</sequence>
<keyword evidence="3" id="KW-0677">Repeat</keyword>
<dbReference type="FunFam" id="1.25.40.10:FF:000010">
    <property type="entry name" value="Stress-induced phosphoprotein 1"/>
    <property type="match status" value="1"/>
</dbReference>
<gene>
    <name evidence="9" type="ORF">FOB64_002939</name>
</gene>
<dbReference type="FunFam" id="1.10.260.100:FF:000004">
    <property type="entry name" value="Putative stress-induced-phosphoprotein 1"/>
    <property type="match status" value="1"/>
</dbReference>
<dbReference type="PANTHER" id="PTHR22904:SF523">
    <property type="entry name" value="STRESS-INDUCED-PHOSPHOPROTEIN 1"/>
    <property type="match status" value="1"/>
</dbReference>
<comment type="subunit">
    <text evidence="5">Part of a larger complex that includes HSP70, HSP90, and immunophilins.</text>
</comment>
<keyword evidence="4 6" id="KW-0802">TPR repeat</keyword>
<accession>A0A8H6C1G6</accession>
<dbReference type="PROSITE" id="PS50005">
    <property type="entry name" value="TPR"/>
    <property type="match status" value="4"/>
</dbReference>
<evidence type="ECO:0000256" key="2">
    <source>
        <dbReference type="ARBA" id="ARBA00022490"/>
    </source>
</evidence>
<dbReference type="AlphaFoldDB" id="A0A8H6C1G6"/>
<organism evidence="9 10">
    <name type="scientific">Candida albicans</name>
    <name type="common">Yeast</name>
    <dbReference type="NCBI Taxonomy" id="5476"/>
    <lineage>
        <taxon>Eukaryota</taxon>
        <taxon>Fungi</taxon>
        <taxon>Dikarya</taxon>
        <taxon>Ascomycota</taxon>
        <taxon>Saccharomycotina</taxon>
        <taxon>Pichiomycetes</taxon>
        <taxon>Debaryomycetaceae</taxon>
        <taxon>Candida/Lodderomyces clade</taxon>
        <taxon>Candida</taxon>
    </lineage>
</organism>
<dbReference type="EMBL" id="JABWAD010000034">
    <property type="protein sequence ID" value="KAF6069684.1"/>
    <property type="molecule type" value="Genomic_DNA"/>
</dbReference>
<evidence type="ECO:0000259" key="8">
    <source>
        <dbReference type="SMART" id="SM00727"/>
    </source>
</evidence>
<dbReference type="SUPFAM" id="SSF48452">
    <property type="entry name" value="TPR-like"/>
    <property type="match status" value="3"/>
</dbReference>
<dbReference type="InterPro" id="IPR019734">
    <property type="entry name" value="TPR_rpt"/>
</dbReference>
<dbReference type="InterPro" id="IPR006636">
    <property type="entry name" value="STI1_HS-bd"/>
</dbReference>
<evidence type="ECO:0000256" key="5">
    <source>
        <dbReference type="ARBA" id="ARBA00064323"/>
    </source>
</evidence>
<evidence type="ECO:0000256" key="7">
    <source>
        <dbReference type="SAM" id="MobiDB-lite"/>
    </source>
</evidence>
<dbReference type="Pfam" id="PF07719">
    <property type="entry name" value="TPR_2"/>
    <property type="match status" value="1"/>
</dbReference>
<dbReference type="Pfam" id="PF13424">
    <property type="entry name" value="TPR_12"/>
    <property type="match status" value="1"/>
</dbReference>
<dbReference type="Gene3D" id="1.10.260.100">
    <property type="match status" value="2"/>
</dbReference>
<feature type="region of interest" description="Disordered" evidence="7">
    <location>
        <begin position="202"/>
        <end position="269"/>
    </location>
</feature>
<dbReference type="GO" id="GO:0042030">
    <property type="term" value="F:ATPase inhibitor activity"/>
    <property type="evidence" value="ECO:0007669"/>
    <property type="project" value="UniProtKB-ARBA"/>
</dbReference>
<evidence type="ECO:0000256" key="3">
    <source>
        <dbReference type="ARBA" id="ARBA00022737"/>
    </source>
</evidence>
<evidence type="ECO:0000313" key="9">
    <source>
        <dbReference type="EMBL" id="KAF6069684.1"/>
    </source>
</evidence>
<comment type="caution">
    <text evidence="9">The sequence shown here is derived from an EMBL/GenBank/DDBJ whole genome shotgun (WGS) entry which is preliminary data.</text>
</comment>
<reference evidence="9 10" key="1">
    <citation type="submission" date="2020-03" db="EMBL/GenBank/DDBJ databases">
        <title>FDA dAtabase for Regulatory Grade micrObial Sequences (FDA-ARGOS): Supporting development and validation of Infectious Disease Dx tests.</title>
        <authorList>
            <person name="Campos J."/>
            <person name="Goldberg B."/>
            <person name="Tallon L."/>
            <person name="Sadzewicz L."/>
            <person name="Vavikolanu K."/>
            <person name="Mehta A."/>
            <person name="Aluvathingal J."/>
            <person name="Nadendla S."/>
            <person name="Nandy P."/>
            <person name="Geyer C."/>
            <person name="Yan Y."/>
            <person name="Sichtig H."/>
        </authorList>
    </citation>
    <scope>NUCLEOTIDE SEQUENCE [LARGE SCALE GENOMIC DNA]</scope>
    <source>
        <strain evidence="9 10">FDAARGOS_656</strain>
    </source>
</reference>
<dbReference type="Pfam" id="PF00515">
    <property type="entry name" value="TPR_1"/>
    <property type="match status" value="1"/>
</dbReference>
<feature type="compositionally biased region" description="Basic and acidic residues" evidence="7">
    <location>
        <begin position="217"/>
        <end position="247"/>
    </location>
</feature>
<feature type="domain" description="STI1" evidence="8">
    <location>
        <begin position="539"/>
        <end position="578"/>
    </location>
</feature>
<dbReference type="FunFam" id="1.10.260.100:FF:000002">
    <property type="entry name" value="Stress-induced-phosphoprotein 1 (Hsp70/Hsp90-organizing)"/>
    <property type="match status" value="1"/>
</dbReference>
<feature type="repeat" description="TPR" evidence="6">
    <location>
        <begin position="340"/>
        <end position="373"/>
    </location>
</feature>
<dbReference type="InterPro" id="IPR013105">
    <property type="entry name" value="TPR_2"/>
</dbReference>
<name>A0A8H6C1G6_CANAX</name>
<dbReference type="Gene3D" id="1.25.40.10">
    <property type="entry name" value="Tetratricopeptide repeat domain"/>
    <property type="match status" value="3"/>
</dbReference>
<evidence type="ECO:0000256" key="6">
    <source>
        <dbReference type="PROSITE-ProRule" id="PRU00339"/>
    </source>
</evidence>
<feature type="repeat" description="TPR" evidence="6">
    <location>
        <begin position="4"/>
        <end position="37"/>
    </location>
</feature>